<dbReference type="AlphaFoldDB" id="A0A183NG30"/>
<gene>
    <name evidence="1" type="ORF">SMTD_LOCUS1066</name>
</gene>
<evidence type="ECO:0000313" key="1">
    <source>
        <dbReference type="EMBL" id="VDO75168.1"/>
    </source>
</evidence>
<dbReference type="EMBL" id="UZAL01001095">
    <property type="protein sequence ID" value="VDO75168.1"/>
    <property type="molecule type" value="Genomic_DNA"/>
</dbReference>
<protein>
    <submittedName>
        <fullName evidence="1">Uncharacterized protein</fullName>
    </submittedName>
</protein>
<keyword evidence="2" id="KW-1185">Reference proteome</keyword>
<reference evidence="1 2" key="1">
    <citation type="submission" date="2018-11" db="EMBL/GenBank/DDBJ databases">
        <authorList>
            <consortium name="Pathogen Informatics"/>
        </authorList>
    </citation>
    <scope>NUCLEOTIDE SEQUENCE [LARGE SCALE GENOMIC DNA]</scope>
    <source>
        <strain>Denwood</strain>
        <strain evidence="2">Zambia</strain>
    </source>
</reference>
<sequence length="46" mass="5110">MVDVSRPVSCKVNGCVTDIFFCVNKVCSEMLQDPSFVSVRLSRIIS</sequence>
<name>A0A183NG30_9TREM</name>
<evidence type="ECO:0000313" key="2">
    <source>
        <dbReference type="Proteomes" id="UP000269396"/>
    </source>
</evidence>
<accession>A0A183NG30</accession>
<organism evidence="1 2">
    <name type="scientific">Schistosoma mattheei</name>
    <dbReference type="NCBI Taxonomy" id="31246"/>
    <lineage>
        <taxon>Eukaryota</taxon>
        <taxon>Metazoa</taxon>
        <taxon>Spiralia</taxon>
        <taxon>Lophotrochozoa</taxon>
        <taxon>Platyhelminthes</taxon>
        <taxon>Trematoda</taxon>
        <taxon>Digenea</taxon>
        <taxon>Strigeidida</taxon>
        <taxon>Schistosomatoidea</taxon>
        <taxon>Schistosomatidae</taxon>
        <taxon>Schistosoma</taxon>
    </lineage>
</organism>
<proteinExistence type="predicted"/>
<dbReference type="Proteomes" id="UP000269396">
    <property type="component" value="Unassembled WGS sequence"/>
</dbReference>